<keyword evidence="9" id="KW-1185">Reference proteome</keyword>
<dbReference type="GO" id="GO:0003677">
    <property type="term" value="F:DNA binding"/>
    <property type="evidence" value="ECO:0007669"/>
    <property type="project" value="UniProtKB-KW"/>
</dbReference>
<dbReference type="SUPFAM" id="SSF88946">
    <property type="entry name" value="Sigma2 domain of RNA polymerase sigma factors"/>
    <property type="match status" value="1"/>
</dbReference>
<dbReference type="RefSeq" id="WP_099152971.1">
    <property type="nucleotide sequence ID" value="NZ_PDUD01000030.1"/>
</dbReference>
<evidence type="ECO:0000256" key="2">
    <source>
        <dbReference type="ARBA" id="ARBA00023015"/>
    </source>
</evidence>
<dbReference type="Gene3D" id="1.10.1740.10">
    <property type="match status" value="1"/>
</dbReference>
<evidence type="ECO:0000256" key="4">
    <source>
        <dbReference type="ARBA" id="ARBA00023125"/>
    </source>
</evidence>
<dbReference type="PANTHER" id="PTHR43133">
    <property type="entry name" value="RNA POLYMERASE ECF-TYPE SIGMA FACTO"/>
    <property type="match status" value="1"/>
</dbReference>
<evidence type="ECO:0000256" key="1">
    <source>
        <dbReference type="ARBA" id="ARBA00010641"/>
    </source>
</evidence>
<evidence type="ECO:0000313" key="8">
    <source>
        <dbReference type="EMBL" id="PHN03644.1"/>
    </source>
</evidence>
<dbReference type="GO" id="GO:0016987">
    <property type="term" value="F:sigma factor activity"/>
    <property type="evidence" value="ECO:0007669"/>
    <property type="project" value="UniProtKB-KW"/>
</dbReference>
<name>A0A2D0N564_FLAN2</name>
<feature type="domain" description="RNA polymerase sigma-70 region 2" evidence="6">
    <location>
        <begin position="14"/>
        <end position="77"/>
    </location>
</feature>
<protein>
    <submittedName>
        <fullName evidence="8">RNA polymerase subunit sigma</fullName>
    </submittedName>
</protein>
<dbReference type="Pfam" id="PF04542">
    <property type="entry name" value="Sigma70_r2"/>
    <property type="match status" value="1"/>
</dbReference>
<dbReference type="InterPro" id="IPR036388">
    <property type="entry name" value="WH-like_DNA-bd_sf"/>
</dbReference>
<dbReference type="Proteomes" id="UP000223913">
    <property type="component" value="Unassembled WGS sequence"/>
</dbReference>
<evidence type="ECO:0000259" key="7">
    <source>
        <dbReference type="Pfam" id="PF08281"/>
    </source>
</evidence>
<comment type="similarity">
    <text evidence="1">Belongs to the sigma-70 factor family. ECF subfamily.</text>
</comment>
<dbReference type="AlphaFoldDB" id="A0A2D0N564"/>
<reference evidence="8 9" key="1">
    <citation type="submission" date="2017-10" db="EMBL/GenBank/DDBJ databases">
        <title>The draft genome sequence of Lewinella nigricans NBRC 102662.</title>
        <authorList>
            <person name="Wang K."/>
        </authorList>
    </citation>
    <scope>NUCLEOTIDE SEQUENCE [LARGE SCALE GENOMIC DNA]</scope>
    <source>
        <strain evidence="8 9">NBRC 102662</strain>
    </source>
</reference>
<dbReference type="GO" id="GO:0006352">
    <property type="term" value="P:DNA-templated transcription initiation"/>
    <property type="evidence" value="ECO:0007669"/>
    <property type="project" value="InterPro"/>
</dbReference>
<dbReference type="Pfam" id="PF08281">
    <property type="entry name" value="Sigma70_r4_2"/>
    <property type="match status" value="1"/>
</dbReference>
<organism evidence="8 9">
    <name type="scientific">Flavilitoribacter nigricans (strain ATCC 23147 / DSM 23189 / NBRC 102662 / NCIMB 1420 / SS-2)</name>
    <name type="common">Lewinella nigricans</name>
    <dbReference type="NCBI Taxonomy" id="1122177"/>
    <lineage>
        <taxon>Bacteria</taxon>
        <taxon>Pseudomonadati</taxon>
        <taxon>Bacteroidota</taxon>
        <taxon>Saprospiria</taxon>
        <taxon>Saprospirales</taxon>
        <taxon>Lewinellaceae</taxon>
        <taxon>Flavilitoribacter</taxon>
    </lineage>
</organism>
<dbReference type="InterPro" id="IPR013249">
    <property type="entry name" value="RNA_pol_sigma70_r4_t2"/>
</dbReference>
<dbReference type="InterPro" id="IPR013325">
    <property type="entry name" value="RNA_pol_sigma_r2"/>
</dbReference>
<evidence type="ECO:0000256" key="5">
    <source>
        <dbReference type="ARBA" id="ARBA00023163"/>
    </source>
</evidence>
<keyword evidence="4" id="KW-0238">DNA-binding</keyword>
<gene>
    <name evidence="8" type="ORF">CRP01_25640</name>
</gene>
<keyword evidence="3" id="KW-0731">Sigma factor</keyword>
<evidence type="ECO:0000259" key="6">
    <source>
        <dbReference type="Pfam" id="PF04542"/>
    </source>
</evidence>
<feature type="domain" description="RNA polymerase sigma factor 70 region 4 type 2" evidence="7">
    <location>
        <begin position="126"/>
        <end position="178"/>
    </location>
</feature>
<dbReference type="InterPro" id="IPR014284">
    <property type="entry name" value="RNA_pol_sigma-70_dom"/>
</dbReference>
<dbReference type="OrthoDB" id="9782108at2"/>
<dbReference type="InterPro" id="IPR007627">
    <property type="entry name" value="RNA_pol_sigma70_r2"/>
</dbReference>
<dbReference type="InterPro" id="IPR013324">
    <property type="entry name" value="RNA_pol_sigma_r3/r4-like"/>
</dbReference>
<proteinExistence type="inferred from homology"/>
<dbReference type="SUPFAM" id="SSF88659">
    <property type="entry name" value="Sigma3 and sigma4 domains of RNA polymerase sigma factors"/>
    <property type="match status" value="1"/>
</dbReference>
<keyword evidence="5" id="KW-0804">Transcription</keyword>
<dbReference type="EMBL" id="PDUD01000030">
    <property type="protein sequence ID" value="PHN03644.1"/>
    <property type="molecule type" value="Genomic_DNA"/>
</dbReference>
<accession>A0A2D0N564</accession>
<comment type="caution">
    <text evidence="8">The sequence shown here is derived from an EMBL/GenBank/DDBJ whole genome shotgun (WGS) entry which is preliminary data.</text>
</comment>
<dbReference type="InterPro" id="IPR039425">
    <property type="entry name" value="RNA_pol_sigma-70-like"/>
</dbReference>
<dbReference type="PANTHER" id="PTHR43133:SF8">
    <property type="entry name" value="RNA POLYMERASE SIGMA FACTOR HI_1459-RELATED"/>
    <property type="match status" value="1"/>
</dbReference>
<evidence type="ECO:0000313" key="9">
    <source>
        <dbReference type="Proteomes" id="UP000223913"/>
    </source>
</evidence>
<evidence type="ECO:0000256" key="3">
    <source>
        <dbReference type="ARBA" id="ARBA00023082"/>
    </source>
</evidence>
<sequence length="190" mass="22048">MEKGTRRSELAKWVRLYTKDLLLWAINKTADRHLAEDLVQETFLAAAENMEAFKGDSQVRTWLLGILKNKIAEYYTRTLRKYVGRPLPMEDLSTYFVAGGHWTKEAQPNAWGASAENLTDIPAFNRILDNCIEHLPEIMNACIRLKFLDEKKGAQICQELGITATNYWQLIRRAKLQLRDCLENNWFKAK</sequence>
<dbReference type="NCBIfam" id="TIGR02937">
    <property type="entry name" value="sigma70-ECF"/>
    <property type="match status" value="1"/>
</dbReference>
<keyword evidence="2" id="KW-0805">Transcription regulation</keyword>
<dbReference type="Gene3D" id="1.10.10.10">
    <property type="entry name" value="Winged helix-like DNA-binding domain superfamily/Winged helix DNA-binding domain"/>
    <property type="match status" value="1"/>
</dbReference>